<dbReference type="PATRIC" id="fig|29343.3.peg.916"/>
<dbReference type="InterPro" id="IPR009665">
    <property type="entry name" value="YyaC"/>
</dbReference>
<keyword evidence="2" id="KW-1185">Reference proteome</keyword>
<protein>
    <submittedName>
        <fullName evidence="1">Sporulation protein YyaC</fullName>
    </submittedName>
</protein>
<dbReference type="SUPFAM" id="SSF53163">
    <property type="entry name" value="HybD-like"/>
    <property type="match status" value="1"/>
</dbReference>
<evidence type="ECO:0000313" key="2">
    <source>
        <dbReference type="Proteomes" id="UP000032431"/>
    </source>
</evidence>
<accession>A0A078KK02</accession>
<dbReference type="EMBL" id="LM995447">
    <property type="protein sequence ID" value="CDZ23986.1"/>
    <property type="molecule type" value="Genomic_DNA"/>
</dbReference>
<evidence type="ECO:0000313" key="1">
    <source>
        <dbReference type="EMBL" id="CDZ23986.1"/>
    </source>
</evidence>
<dbReference type="Pfam" id="PF06866">
    <property type="entry name" value="DUF1256"/>
    <property type="match status" value="1"/>
</dbReference>
<organism evidence="1 2">
    <name type="scientific">[Clostridium] cellulosi</name>
    <dbReference type="NCBI Taxonomy" id="29343"/>
    <lineage>
        <taxon>Bacteria</taxon>
        <taxon>Bacillati</taxon>
        <taxon>Bacillota</taxon>
        <taxon>Clostridia</taxon>
        <taxon>Eubacteriales</taxon>
        <taxon>Oscillospiraceae</taxon>
        <taxon>Oscillospiraceae incertae sedis</taxon>
    </lineage>
</organism>
<gene>
    <name evidence="1" type="ORF">CCDG5_0861</name>
</gene>
<proteinExistence type="predicted"/>
<dbReference type="InterPro" id="IPR023430">
    <property type="entry name" value="Pept_HybD-like_dom_sf"/>
</dbReference>
<dbReference type="OrthoDB" id="9815953at2"/>
<dbReference type="Proteomes" id="UP000032431">
    <property type="component" value="Chromosome I"/>
</dbReference>
<dbReference type="HOGENOM" id="CLU_104063_1_0_9"/>
<dbReference type="KEGG" id="ccel:CCDG5_0861"/>
<dbReference type="NCBIfam" id="TIGR02841">
    <property type="entry name" value="spore_YyaC"/>
    <property type="match status" value="1"/>
</dbReference>
<dbReference type="AlphaFoldDB" id="A0A078KK02"/>
<reference evidence="2" key="1">
    <citation type="submission" date="2014-07" db="EMBL/GenBank/DDBJ databases">
        <authorList>
            <person name="Wibberg D."/>
        </authorList>
    </citation>
    <scope>NUCLEOTIDE SEQUENCE [LARGE SCALE GENOMIC DNA]</scope>
    <source>
        <strain evidence="2">DG5</strain>
    </source>
</reference>
<name>A0A078KK02_9FIRM</name>
<sequence>MPETKYFNIADRFVQWKMNHALYEMVQGVEKNYNNISVICIGTDRSTGDSFGPLTGHMLSGLSLLEFDLYGTLEHPVHALTLPDVLSGIDIENTLVIAVDAGVGDPDMIGNIGMSFGPIKPGSGLGKSLPDVGDISLTGIVAMGGLAPFIMLQNAPLGLVYSMAEKTFFAIQYALSSLQLRHRRQRRNRIFYPA</sequence>
<dbReference type="STRING" id="29343.CCDG5_0861"/>